<dbReference type="RefSeq" id="WP_208297476.1">
    <property type="nucleotide sequence ID" value="NZ_SOCP01000003.1"/>
</dbReference>
<evidence type="ECO:0000313" key="2">
    <source>
        <dbReference type="Proteomes" id="UP000294927"/>
    </source>
</evidence>
<dbReference type="EMBL" id="SOCP01000003">
    <property type="protein sequence ID" value="TDV55028.1"/>
    <property type="molecule type" value="Genomic_DNA"/>
</dbReference>
<name>A0A4R7VZD4_9PSEU</name>
<accession>A0A4R7VZD4</accession>
<gene>
    <name evidence="1" type="ORF">CLV71_103269</name>
</gene>
<protein>
    <submittedName>
        <fullName evidence="1">Uncharacterized protein</fullName>
    </submittedName>
</protein>
<comment type="caution">
    <text evidence="1">The sequence shown here is derived from an EMBL/GenBank/DDBJ whole genome shotgun (WGS) entry which is preliminary data.</text>
</comment>
<reference evidence="1 2" key="1">
    <citation type="submission" date="2019-03" db="EMBL/GenBank/DDBJ databases">
        <title>Genomic Encyclopedia of Archaeal and Bacterial Type Strains, Phase II (KMG-II): from individual species to whole genera.</title>
        <authorList>
            <person name="Goeker M."/>
        </authorList>
    </citation>
    <scope>NUCLEOTIDE SEQUENCE [LARGE SCALE GENOMIC DNA]</scope>
    <source>
        <strain evidence="1 2">DSM 45499</strain>
    </source>
</reference>
<dbReference type="Proteomes" id="UP000294927">
    <property type="component" value="Unassembled WGS sequence"/>
</dbReference>
<evidence type="ECO:0000313" key="1">
    <source>
        <dbReference type="EMBL" id="TDV55028.1"/>
    </source>
</evidence>
<proteinExistence type="predicted"/>
<dbReference type="AlphaFoldDB" id="A0A4R7VZD4"/>
<keyword evidence="2" id="KW-1185">Reference proteome</keyword>
<sequence length="302" mass="33076">MTGVQARRGVVVAHRVVSRASVRTVVGSGMPQVMVRGNDLHPVMLGPGERLVFGRDPHSAAGPGPGRVELRLPGCAPHVSGTLAELVVGAEAAWLRWVGAGEGRLSSLLDAPGGARRVTMIRDMTALLDEGKNELVVLAGKQVGIDLFTDLLMTFTVQSMVAAERPVTQIHRDTELKPHVRKGQLTRRSKEWYVALALAEPWLVGDDDSPFPPTNRRIYERIRGWRGGDAWNLERPQRVDDAIRTVSQIAFGELADPYSEARIGRIQNPRFAVGKRIAEYRLVTAEDLDEVERGDDPPAVPV</sequence>
<organism evidence="1 2">
    <name type="scientific">Actinophytocola oryzae</name>
    <dbReference type="NCBI Taxonomy" id="502181"/>
    <lineage>
        <taxon>Bacteria</taxon>
        <taxon>Bacillati</taxon>
        <taxon>Actinomycetota</taxon>
        <taxon>Actinomycetes</taxon>
        <taxon>Pseudonocardiales</taxon>
        <taxon>Pseudonocardiaceae</taxon>
    </lineage>
</organism>